<name>A0A9Q8ZBM4_CURCL</name>
<accession>A0A9Q8ZBM4</accession>
<keyword evidence="3" id="KW-0843">Virulence</keyword>
<dbReference type="OrthoDB" id="8119704at2759"/>
<reference evidence="7" key="1">
    <citation type="submission" date="2021-12" db="EMBL/GenBank/DDBJ databases">
        <title>Curvularia clavata genome.</title>
        <authorList>
            <person name="Cao Y."/>
        </authorList>
    </citation>
    <scope>NUCLEOTIDE SEQUENCE</scope>
    <source>
        <strain evidence="7">Yc1106</strain>
    </source>
</reference>
<dbReference type="PANTHER" id="PTHR42886:SF29">
    <property type="entry name" value="PUMMELIG, ISOFORM A"/>
    <property type="match status" value="1"/>
</dbReference>
<dbReference type="InterPro" id="IPR000073">
    <property type="entry name" value="AB_hydrolase_1"/>
</dbReference>
<dbReference type="PANTHER" id="PTHR42886">
    <property type="entry name" value="RE40534P-RELATED"/>
    <property type="match status" value="1"/>
</dbReference>
<comment type="similarity">
    <text evidence="5">Belongs to the peptidase S33 family. ABHD4/ABHD5 subfamily.</text>
</comment>
<sequence>MTFGPFILQWRAPSPNPPVPNPLPDGISRSYIQTPSGPLELLSAIPTTPTSKPPLFFAHGGFGCASVWLNYLLFFSARGYPCYALSYRGHGGSWYPGFWRMYFTPRGRIAEDLVAGIEEVERREGERRKTEEQVRVVLIAHSAGGALGQWALGKGLARVQGFCMFAAVPGFGSWSCYKFWARTAFVNYFYRLFHPRYILATTKQVRDPFFTPSTPTPVVKALERLLSPYESMLWPMQALAPIVTGPDVIQSITGWKPRQPRQGVERDISVASRLLVLAAEFDVLCTPPLLRDAAQRYRAAFLESVRLRKLDGVPEQTGHAEDDKSGESNGVKFEVVKGVAHHLQNHVEWEKGAQVVLDWVEELD</sequence>
<dbReference type="GO" id="GO:0005777">
    <property type="term" value="C:peroxisome"/>
    <property type="evidence" value="ECO:0007669"/>
    <property type="project" value="UniProtKB-SubCell"/>
</dbReference>
<protein>
    <recommendedName>
        <fullName evidence="6">AB hydrolase-1 domain-containing protein</fullName>
    </recommendedName>
</protein>
<evidence type="ECO:0000259" key="6">
    <source>
        <dbReference type="Pfam" id="PF12697"/>
    </source>
</evidence>
<keyword evidence="8" id="KW-1185">Reference proteome</keyword>
<comment type="similarity">
    <text evidence="2">Belongs to the AB hydrolase superfamily. AKT2 hydrolase family.</text>
</comment>
<dbReference type="Gene3D" id="3.40.50.1820">
    <property type="entry name" value="alpha/beta hydrolase"/>
    <property type="match status" value="1"/>
</dbReference>
<proteinExistence type="inferred from homology"/>
<comment type="subcellular location">
    <subcellularLocation>
        <location evidence="1">Peroxisome</location>
    </subcellularLocation>
</comment>
<evidence type="ECO:0000256" key="1">
    <source>
        <dbReference type="ARBA" id="ARBA00004275"/>
    </source>
</evidence>
<dbReference type="InterPro" id="IPR029058">
    <property type="entry name" value="AB_hydrolase_fold"/>
</dbReference>
<dbReference type="GO" id="GO:0004623">
    <property type="term" value="F:phospholipase A2 activity"/>
    <property type="evidence" value="ECO:0007669"/>
    <property type="project" value="TreeGrafter"/>
</dbReference>
<dbReference type="GO" id="GO:0042171">
    <property type="term" value="F:lysophosphatidic acid acyltransferase activity"/>
    <property type="evidence" value="ECO:0007669"/>
    <property type="project" value="TreeGrafter"/>
</dbReference>
<dbReference type="AlphaFoldDB" id="A0A9Q8ZBM4"/>
<evidence type="ECO:0000256" key="3">
    <source>
        <dbReference type="ARBA" id="ARBA00023026"/>
    </source>
</evidence>
<keyword evidence="4" id="KW-0576">Peroxisome</keyword>
<evidence type="ECO:0000256" key="2">
    <source>
        <dbReference type="ARBA" id="ARBA00005668"/>
    </source>
</evidence>
<dbReference type="Proteomes" id="UP001056012">
    <property type="component" value="Chromosome 4"/>
</dbReference>
<evidence type="ECO:0000313" key="7">
    <source>
        <dbReference type="EMBL" id="USP78755.1"/>
    </source>
</evidence>
<evidence type="ECO:0000256" key="4">
    <source>
        <dbReference type="ARBA" id="ARBA00023140"/>
    </source>
</evidence>
<evidence type="ECO:0000313" key="8">
    <source>
        <dbReference type="Proteomes" id="UP001056012"/>
    </source>
</evidence>
<dbReference type="Pfam" id="PF12697">
    <property type="entry name" value="Abhydrolase_6"/>
    <property type="match status" value="1"/>
</dbReference>
<organism evidence="7 8">
    <name type="scientific">Curvularia clavata</name>
    <dbReference type="NCBI Taxonomy" id="95742"/>
    <lineage>
        <taxon>Eukaryota</taxon>
        <taxon>Fungi</taxon>
        <taxon>Dikarya</taxon>
        <taxon>Ascomycota</taxon>
        <taxon>Pezizomycotina</taxon>
        <taxon>Dothideomycetes</taxon>
        <taxon>Pleosporomycetidae</taxon>
        <taxon>Pleosporales</taxon>
        <taxon>Pleosporineae</taxon>
        <taxon>Pleosporaceae</taxon>
        <taxon>Curvularia</taxon>
    </lineage>
</organism>
<dbReference type="GO" id="GO:0035965">
    <property type="term" value="P:cardiolipin acyl-chain remodeling"/>
    <property type="evidence" value="ECO:0007669"/>
    <property type="project" value="TreeGrafter"/>
</dbReference>
<dbReference type="GO" id="GO:0006654">
    <property type="term" value="P:phosphatidic acid biosynthetic process"/>
    <property type="evidence" value="ECO:0007669"/>
    <property type="project" value="TreeGrafter"/>
</dbReference>
<evidence type="ECO:0000256" key="5">
    <source>
        <dbReference type="ARBA" id="ARBA00038097"/>
    </source>
</evidence>
<dbReference type="EMBL" id="CP089277">
    <property type="protein sequence ID" value="USP78755.1"/>
    <property type="molecule type" value="Genomic_DNA"/>
</dbReference>
<dbReference type="VEuPathDB" id="FungiDB:yc1106_06029"/>
<gene>
    <name evidence="7" type="ORF">yc1106_06029</name>
</gene>
<dbReference type="GO" id="GO:0055088">
    <property type="term" value="P:lipid homeostasis"/>
    <property type="evidence" value="ECO:0007669"/>
    <property type="project" value="TreeGrafter"/>
</dbReference>
<dbReference type="GO" id="GO:0005743">
    <property type="term" value="C:mitochondrial inner membrane"/>
    <property type="evidence" value="ECO:0007669"/>
    <property type="project" value="TreeGrafter"/>
</dbReference>
<feature type="domain" description="AB hydrolase-1" evidence="6">
    <location>
        <begin position="55"/>
        <end position="302"/>
    </location>
</feature>
<dbReference type="SUPFAM" id="SSF53474">
    <property type="entry name" value="alpha/beta-Hydrolases"/>
    <property type="match status" value="1"/>
</dbReference>